<dbReference type="PROSITE" id="PS01096">
    <property type="entry name" value="PPIC_PPIASE_1"/>
    <property type="match status" value="1"/>
</dbReference>
<dbReference type="SUPFAM" id="SSF54534">
    <property type="entry name" value="FKBP-like"/>
    <property type="match status" value="1"/>
</dbReference>
<dbReference type="PROSITE" id="PS50198">
    <property type="entry name" value="PPIC_PPIASE_2"/>
    <property type="match status" value="1"/>
</dbReference>
<keyword evidence="6 9" id="KW-0413">Isomerase</keyword>
<dbReference type="GO" id="GO:0003755">
    <property type="term" value="F:peptidyl-prolyl cis-trans isomerase activity"/>
    <property type="evidence" value="ECO:0007669"/>
    <property type="project" value="UniProtKB-KW"/>
</dbReference>
<dbReference type="PANTHER" id="PTHR47637">
    <property type="entry name" value="CHAPERONE SURA"/>
    <property type="match status" value="1"/>
</dbReference>
<dbReference type="SUPFAM" id="SSF109998">
    <property type="entry name" value="Triger factor/SurA peptide-binding domain-like"/>
    <property type="match status" value="1"/>
</dbReference>
<dbReference type="Pfam" id="PF09312">
    <property type="entry name" value="SurA_N"/>
    <property type="match status" value="1"/>
</dbReference>
<name>A0A850PA17_9PROT</name>
<evidence type="ECO:0000313" key="13">
    <source>
        <dbReference type="Proteomes" id="UP000585665"/>
    </source>
</evidence>
<evidence type="ECO:0000256" key="2">
    <source>
        <dbReference type="ARBA" id="ARBA00022729"/>
    </source>
</evidence>
<dbReference type="RefSeq" id="WP_176612408.1">
    <property type="nucleotide sequence ID" value="NZ_JABXXR010000007.1"/>
</dbReference>
<reference evidence="12 13" key="1">
    <citation type="submission" date="2020-06" db="EMBL/GenBank/DDBJ databases">
        <title>Description of novel acetic acid bacteria.</title>
        <authorList>
            <person name="Sombolestani A."/>
        </authorList>
    </citation>
    <scope>NUCLEOTIDE SEQUENCE [LARGE SCALE GENOMIC DNA]</scope>
    <source>
        <strain evidence="12 13">LMG 27010</strain>
    </source>
</reference>
<dbReference type="InterPro" id="IPR023058">
    <property type="entry name" value="PPIase_PpiC_CS"/>
</dbReference>
<dbReference type="Gene3D" id="3.10.50.40">
    <property type="match status" value="1"/>
</dbReference>
<evidence type="ECO:0000256" key="10">
    <source>
        <dbReference type="SAM" id="SignalP"/>
    </source>
</evidence>
<dbReference type="EMBL" id="JABXXR010000007">
    <property type="protein sequence ID" value="NVN39390.1"/>
    <property type="molecule type" value="Genomic_DNA"/>
</dbReference>
<evidence type="ECO:0000256" key="8">
    <source>
        <dbReference type="ARBA" id="ARBA00031484"/>
    </source>
</evidence>
<feature type="domain" description="PpiC" evidence="11">
    <location>
        <begin position="188"/>
        <end position="286"/>
    </location>
</feature>
<evidence type="ECO:0000256" key="6">
    <source>
        <dbReference type="ARBA" id="ARBA00023235"/>
    </source>
</evidence>
<gene>
    <name evidence="12" type="ORF">HUK82_02255</name>
</gene>
<sequence>MRLSMPGLLLTLTALAGTPALAAPGHTHAARTTAPGAQAEGAPEEQIIAVINNTLLTQRDVDSRGRLFALSTGLQMTPELVARLRPQIVRQLIDERLRQQEMLSRHINIAPEQIAAAISDIERRNGMPENALRDKLSQDGVSLTTLIDQIRVQIGWTQVLRQEVGDRGRVTAQEIAQREAALQREDGKPQYMISEIFIPVEDPRHSESELAFTQTIIQELRNGAPFAIVAAQFSQSQTALEGGSLGWVQEDNLDPEVVAVARQMPIGAISNPIRVAGGYVIATLEGKRTIGHQMGTLVTLRQAFVPFDTPLNPQAPTPQQREALQKAGQIAQSAHSCEQLAEFNHQLGEKRPSDPGQLQLERINPQMRGVLEGLTPGTPSHPLVSTDGIDILMVCSRQQKNFAQQSPADIADQLMNERVEQASRQLDRDLHRRSVIDVRDKTVPNRV</sequence>
<dbReference type="AlphaFoldDB" id="A0A850PA17"/>
<dbReference type="Gene3D" id="1.10.4030.10">
    <property type="entry name" value="Porin chaperone SurA, peptide-binding domain"/>
    <property type="match status" value="1"/>
</dbReference>
<feature type="chain" id="PRO_5032497193" description="Parvulin-like PPIase" evidence="10">
    <location>
        <begin position="23"/>
        <end position="447"/>
    </location>
</feature>
<keyword evidence="4 9" id="KW-0697">Rotamase</keyword>
<keyword evidence="5" id="KW-0143">Chaperone</keyword>
<comment type="caution">
    <text evidence="12">The sequence shown here is derived from an EMBL/GenBank/DDBJ whole genome shotgun (WGS) entry which is preliminary data.</text>
</comment>
<dbReference type="InterPro" id="IPR000297">
    <property type="entry name" value="PPIase_PpiC"/>
</dbReference>
<dbReference type="InterPro" id="IPR050280">
    <property type="entry name" value="OMP_Chaperone_SurA"/>
</dbReference>
<protein>
    <recommendedName>
        <fullName evidence="1">Parvulin-like PPIase</fullName>
    </recommendedName>
    <alternativeName>
        <fullName evidence="7">Peptidyl-prolyl cis-trans isomerase plp</fullName>
    </alternativeName>
    <alternativeName>
        <fullName evidence="8">Rotamase plp</fullName>
    </alternativeName>
</protein>
<keyword evidence="3" id="KW-0574">Periplasm</keyword>
<dbReference type="InterPro" id="IPR046357">
    <property type="entry name" value="PPIase_dom_sf"/>
</dbReference>
<evidence type="ECO:0000259" key="11">
    <source>
        <dbReference type="PROSITE" id="PS50198"/>
    </source>
</evidence>
<accession>A0A850PA17</accession>
<dbReference type="InterPro" id="IPR015391">
    <property type="entry name" value="SurA_N"/>
</dbReference>
<dbReference type="InterPro" id="IPR027304">
    <property type="entry name" value="Trigger_fact/SurA_dom_sf"/>
</dbReference>
<evidence type="ECO:0000256" key="7">
    <source>
        <dbReference type="ARBA" id="ARBA00030642"/>
    </source>
</evidence>
<proteinExistence type="predicted"/>
<keyword evidence="13" id="KW-1185">Reference proteome</keyword>
<evidence type="ECO:0000256" key="3">
    <source>
        <dbReference type="ARBA" id="ARBA00022764"/>
    </source>
</evidence>
<evidence type="ECO:0000313" key="12">
    <source>
        <dbReference type="EMBL" id="NVN39390.1"/>
    </source>
</evidence>
<dbReference type="PANTHER" id="PTHR47637:SF1">
    <property type="entry name" value="CHAPERONE SURA"/>
    <property type="match status" value="1"/>
</dbReference>
<evidence type="ECO:0000256" key="5">
    <source>
        <dbReference type="ARBA" id="ARBA00023186"/>
    </source>
</evidence>
<feature type="signal peptide" evidence="10">
    <location>
        <begin position="1"/>
        <end position="22"/>
    </location>
</feature>
<keyword evidence="2 10" id="KW-0732">Signal</keyword>
<organism evidence="12 13">
    <name type="scientific">Ameyamaea chiangmaiensis</name>
    <dbReference type="NCBI Taxonomy" id="442969"/>
    <lineage>
        <taxon>Bacteria</taxon>
        <taxon>Pseudomonadati</taxon>
        <taxon>Pseudomonadota</taxon>
        <taxon>Alphaproteobacteria</taxon>
        <taxon>Acetobacterales</taxon>
        <taxon>Acetobacteraceae</taxon>
        <taxon>Ameyamaea</taxon>
    </lineage>
</organism>
<evidence type="ECO:0000256" key="4">
    <source>
        <dbReference type="ARBA" id="ARBA00023110"/>
    </source>
</evidence>
<evidence type="ECO:0000256" key="1">
    <source>
        <dbReference type="ARBA" id="ARBA00018370"/>
    </source>
</evidence>
<dbReference type="Pfam" id="PF00639">
    <property type="entry name" value="Rotamase"/>
    <property type="match status" value="1"/>
</dbReference>
<evidence type="ECO:0000256" key="9">
    <source>
        <dbReference type="PROSITE-ProRule" id="PRU00278"/>
    </source>
</evidence>
<dbReference type="Proteomes" id="UP000585665">
    <property type="component" value="Unassembled WGS sequence"/>
</dbReference>